<accession>A0AAW1RQQ7</accession>
<comment type="caution">
    <text evidence="1">The sequence shown here is derived from an EMBL/GenBank/DDBJ whole genome shotgun (WGS) entry which is preliminary data.</text>
</comment>
<evidence type="ECO:0000313" key="2">
    <source>
        <dbReference type="Proteomes" id="UP001445335"/>
    </source>
</evidence>
<name>A0AAW1RQQ7_9CHLO</name>
<organism evidence="1 2">
    <name type="scientific">Elliptochloris bilobata</name>
    <dbReference type="NCBI Taxonomy" id="381761"/>
    <lineage>
        <taxon>Eukaryota</taxon>
        <taxon>Viridiplantae</taxon>
        <taxon>Chlorophyta</taxon>
        <taxon>core chlorophytes</taxon>
        <taxon>Trebouxiophyceae</taxon>
        <taxon>Trebouxiophyceae incertae sedis</taxon>
        <taxon>Elliptochloris clade</taxon>
        <taxon>Elliptochloris</taxon>
    </lineage>
</organism>
<evidence type="ECO:0000313" key="1">
    <source>
        <dbReference type="EMBL" id="KAK9836004.1"/>
    </source>
</evidence>
<gene>
    <name evidence="1" type="ORF">WJX81_005241</name>
</gene>
<keyword evidence="2" id="KW-1185">Reference proteome</keyword>
<protein>
    <submittedName>
        <fullName evidence="1">Uncharacterized protein</fullName>
    </submittedName>
</protein>
<proteinExistence type="predicted"/>
<dbReference type="AlphaFoldDB" id="A0AAW1RQQ7"/>
<dbReference type="Proteomes" id="UP001445335">
    <property type="component" value="Unassembled WGS sequence"/>
</dbReference>
<sequence length="210" mass="22878">MAGAVAGPCSATGKPAYIRIERCQVLFEALHLYMSGGGKRAGIPYLVDPVEWIREADFYNLPAEALPVHFSLRACALQALQGTIDSITAHLLERATAGFNDASFLLYCHVSEGAQAASRLNVIAVPVSYGYPAERASLPGSVWDYGSEGALRQKEIVGLHFERPIEGYADRPMRVMEVTWVYDGMLGYSSYPFLPSAPPIPTAYDSWKAS</sequence>
<dbReference type="EMBL" id="JALJOU010000027">
    <property type="protein sequence ID" value="KAK9836004.1"/>
    <property type="molecule type" value="Genomic_DNA"/>
</dbReference>
<reference evidence="1 2" key="1">
    <citation type="journal article" date="2024" name="Nat. Commun.">
        <title>Phylogenomics reveals the evolutionary origins of lichenization in chlorophyte algae.</title>
        <authorList>
            <person name="Puginier C."/>
            <person name="Libourel C."/>
            <person name="Otte J."/>
            <person name="Skaloud P."/>
            <person name="Haon M."/>
            <person name="Grisel S."/>
            <person name="Petersen M."/>
            <person name="Berrin J.G."/>
            <person name="Delaux P.M."/>
            <person name="Dal Grande F."/>
            <person name="Keller J."/>
        </authorList>
    </citation>
    <scope>NUCLEOTIDE SEQUENCE [LARGE SCALE GENOMIC DNA]</scope>
    <source>
        <strain evidence="1 2">SAG 245.80</strain>
    </source>
</reference>